<dbReference type="InterPro" id="IPR000847">
    <property type="entry name" value="LysR_HTH_N"/>
</dbReference>
<dbReference type="SUPFAM" id="SSF46785">
    <property type="entry name" value="Winged helix' DNA-binding domain"/>
    <property type="match status" value="1"/>
</dbReference>
<accession>A0ABV9TD74</accession>
<dbReference type="InterPro" id="IPR058163">
    <property type="entry name" value="LysR-type_TF_proteobact-type"/>
</dbReference>
<dbReference type="PROSITE" id="PS50931">
    <property type="entry name" value="HTH_LYSR"/>
    <property type="match status" value="1"/>
</dbReference>
<feature type="domain" description="HTH lysR-type" evidence="5">
    <location>
        <begin position="1"/>
        <end position="58"/>
    </location>
</feature>
<evidence type="ECO:0000256" key="4">
    <source>
        <dbReference type="ARBA" id="ARBA00023163"/>
    </source>
</evidence>
<evidence type="ECO:0000313" key="6">
    <source>
        <dbReference type="EMBL" id="MFC4892629.1"/>
    </source>
</evidence>
<evidence type="ECO:0000256" key="3">
    <source>
        <dbReference type="ARBA" id="ARBA00023125"/>
    </source>
</evidence>
<comment type="caution">
    <text evidence="6">The sequence shown here is derived from an EMBL/GenBank/DDBJ whole genome shotgun (WGS) entry which is preliminary data.</text>
</comment>
<dbReference type="RefSeq" id="WP_119329995.1">
    <property type="nucleotide sequence ID" value="NZ_JBHSJH010000002.1"/>
</dbReference>
<evidence type="ECO:0000259" key="5">
    <source>
        <dbReference type="PROSITE" id="PS50931"/>
    </source>
</evidence>
<dbReference type="Gene3D" id="3.40.190.290">
    <property type="match status" value="1"/>
</dbReference>
<keyword evidence="3" id="KW-0238">DNA-binding</keyword>
<evidence type="ECO:0000256" key="2">
    <source>
        <dbReference type="ARBA" id="ARBA00023015"/>
    </source>
</evidence>
<sequence length="297" mass="34164">MNYNDLFLFIKLIKLGSFTALAESLNTSQATVSRRIKQLEESLGINLMRRNSRGLIEMTSQGREVFERFEGIEQNASDALQDIVNKTKDVEGILRIALPKQFFDNILLEKLKHFYLKYPKVVLVFSYNGGAIDLLKENCDIGISFHKPVAQSNTIKLLIKTKNKLYVSRKYMEAHGIPETLQELKDHRLVGFLQNGEIQTKLIATSEKTNRKEEFNFKPRFILNNAFCDVKIAFSDAIVINTFDIFINPSDEKKLVPVLDDYHFGEFNFYLIRGAGVRSKLEDTFVDFLKVCLSKEN</sequence>
<name>A0ABV9TD74_9GAMM</name>
<dbReference type="PANTHER" id="PTHR30537">
    <property type="entry name" value="HTH-TYPE TRANSCRIPTIONAL REGULATOR"/>
    <property type="match status" value="1"/>
</dbReference>
<dbReference type="EMBL" id="JBHSJH010000002">
    <property type="protein sequence ID" value="MFC4892629.1"/>
    <property type="molecule type" value="Genomic_DNA"/>
</dbReference>
<keyword evidence="2" id="KW-0805">Transcription regulation</keyword>
<keyword evidence="4" id="KW-0804">Transcription</keyword>
<dbReference type="SUPFAM" id="SSF53850">
    <property type="entry name" value="Periplasmic binding protein-like II"/>
    <property type="match status" value="1"/>
</dbReference>
<dbReference type="PRINTS" id="PR00039">
    <property type="entry name" value="HTHLYSR"/>
</dbReference>
<dbReference type="InterPro" id="IPR011991">
    <property type="entry name" value="ArsR-like_HTH"/>
</dbReference>
<dbReference type="InterPro" id="IPR005119">
    <property type="entry name" value="LysR_subst-bd"/>
</dbReference>
<reference evidence="7" key="1">
    <citation type="journal article" date="2019" name="Int. J. Syst. Evol. Microbiol.">
        <title>The Global Catalogue of Microorganisms (GCM) 10K type strain sequencing project: providing services to taxonomists for standard genome sequencing and annotation.</title>
        <authorList>
            <consortium name="The Broad Institute Genomics Platform"/>
            <consortium name="The Broad Institute Genome Sequencing Center for Infectious Disease"/>
            <person name="Wu L."/>
            <person name="Ma J."/>
        </authorList>
    </citation>
    <scope>NUCLEOTIDE SEQUENCE [LARGE SCALE GENOMIC DNA]</scope>
    <source>
        <strain evidence="7">CGMCC 1.13718</strain>
    </source>
</reference>
<dbReference type="Proteomes" id="UP001595926">
    <property type="component" value="Unassembled WGS sequence"/>
</dbReference>
<dbReference type="InterPro" id="IPR036388">
    <property type="entry name" value="WH-like_DNA-bd_sf"/>
</dbReference>
<gene>
    <name evidence="6" type="ORF">ACFPDQ_06160</name>
</gene>
<dbReference type="InterPro" id="IPR036390">
    <property type="entry name" value="WH_DNA-bd_sf"/>
</dbReference>
<evidence type="ECO:0000256" key="1">
    <source>
        <dbReference type="ARBA" id="ARBA00009437"/>
    </source>
</evidence>
<comment type="similarity">
    <text evidence="1">Belongs to the LysR transcriptional regulatory family.</text>
</comment>
<dbReference type="Gene3D" id="1.10.10.10">
    <property type="entry name" value="Winged helix-like DNA-binding domain superfamily/Winged helix DNA-binding domain"/>
    <property type="match status" value="1"/>
</dbReference>
<protein>
    <submittedName>
        <fullName evidence="6">LysR family transcriptional regulator</fullName>
    </submittedName>
</protein>
<dbReference type="CDD" id="cd00090">
    <property type="entry name" value="HTH_ARSR"/>
    <property type="match status" value="1"/>
</dbReference>
<dbReference type="PANTHER" id="PTHR30537:SF68">
    <property type="entry name" value="TRANSCRIPTIONAL REGULATOR-RELATED"/>
    <property type="match status" value="1"/>
</dbReference>
<organism evidence="6 7">
    <name type="scientific">Pseudofrancisella aestuarii</name>
    <dbReference type="NCBI Taxonomy" id="2670347"/>
    <lineage>
        <taxon>Bacteria</taxon>
        <taxon>Pseudomonadati</taxon>
        <taxon>Pseudomonadota</taxon>
        <taxon>Gammaproteobacteria</taxon>
        <taxon>Thiotrichales</taxon>
        <taxon>Francisellaceae</taxon>
        <taxon>Pseudofrancisella</taxon>
    </lineage>
</organism>
<dbReference type="Pfam" id="PF03466">
    <property type="entry name" value="LysR_substrate"/>
    <property type="match status" value="1"/>
</dbReference>
<proteinExistence type="inferred from homology"/>
<keyword evidence="7" id="KW-1185">Reference proteome</keyword>
<dbReference type="Pfam" id="PF00126">
    <property type="entry name" value="HTH_1"/>
    <property type="match status" value="1"/>
</dbReference>
<evidence type="ECO:0000313" key="7">
    <source>
        <dbReference type="Proteomes" id="UP001595926"/>
    </source>
</evidence>